<evidence type="ECO:0000313" key="2">
    <source>
        <dbReference type="Proteomes" id="UP000535491"/>
    </source>
</evidence>
<proteinExistence type="predicted"/>
<gene>
    <name evidence="1" type="ORF">H1191_17190</name>
</gene>
<accession>A0A7W2A8X1</accession>
<name>A0A7W2A8X1_9BACL</name>
<keyword evidence="2" id="KW-1185">Reference proteome</keyword>
<dbReference type="EMBL" id="JACEIQ010000022">
    <property type="protein sequence ID" value="MBA4496021.1"/>
    <property type="molecule type" value="Genomic_DNA"/>
</dbReference>
<organism evidence="1 2">
    <name type="scientific">Paenactinomyces guangxiensis</name>
    <dbReference type="NCBI Taxonomy" id="1490290"/>
    <lineage>
        <taxon>Bacteria</taxon>
        <taxon>Bacillati</taxon>
        <taxon>Bacillota</taxon>
        <taxon>Bacilli</taxon>
        <taxon>Bacillales</taxon>
        <taxon>Thermoactinomycetaceae</taxon>
        <taxon>Paenactinomyces</taxon>
    </lineage>
</organism>
<reference evidence="1 2" key="1">
    <citation type="submission" date="2020-07" db="EMBL/GenBank/DDBJ databases">
        <authorList>
            <person name="Feng H."/>
        </authorList>
    </citation>
    <scope>NUCLEOTIDE SEQUENCE [LARGE SCALE GENOMIC DNA]</scope>
    <source>
        <strain evidence="2">s-10</strain>
    </source>
</reference>
<sequence>MFLSFQNVIRADASPPFIIGPKTNIQDYVLIHCHPGLTLRMNEEQADALPKVPESYLSSNPSIVDYYYRLEILPQLYTFVCLIEFQKKRTAHVGFFQSLQKRSFFIFHRKRKETAEIVEWVT</sequence>
<dbReference type="RefSeq" id="WP_181754060.1">
    <property type="nucleotide sequence ID" value="NZ_JACEIQ010000022.1"/>
</dbReference>
<dbReference type="Proteomes" id="UP000535491">
    <property type="component" value="Unassembled WGS sequence"/>
</dbReference>
<protein>
    <submittedName>
        <fullName evidence="1">Uncharacterized protein</fullName>
    </submittedName>
</protein>
<comment type="caution">
    <text evidence="1">The sequence shown here is derived from an EMBL/GenBank/DDBJ whole genome shotgun (WGS) entry which is preliminary data.</text>
</comment>
<dbReference type="AlphaFoldDB" id="A0A7W2A8X1"/>
<evidence type="ECO:0000313" key="1">
    <source>
        <dbReference type="EMBL" id="MBA4496021.1"/>
    </source>
</evidence>